<evidence type="ECO:0000313" key="3">
    <source>
        <dbReference type="EMBL" id="MDT2597662.1"/>
    </source>
</evidence>
<evidence type="ECO:0000259" key="2">
    <source>
        <dbReference type="PROSITE" id="PS50943"/>
    </source>
</evidence>
<dbReference type="CDD" id="cd00093">
    <property type="entry name" value="HTH_XRE"/>
    <property type="match status" value="1"/>
</dbReference>
<dbReference type="RefSeq" id="WP_311924914.1">
    <property type="nucleotide sequence ID" value="NZ_JARPYR010000028.1"/>
</dbReference>
<dbReference type="PROSITE" id="PS50943">
    <property type="entry name" value="HTH_CROC1"/>
    <property type="match status" value="1"/>
</dbReference>
<reference evidence="3 4" key="1">
    <citation type="submission" date="2023-03" db="EMBL/GenBank/DDBJ databases">
        <authorList>
            <person name="Shen W."/>
            <person name="Cai J."/>
        </authorList>
    </citation>
    <scope>NUCLEOTIDE SEQUENCE [LARGE SCALE GENOMIC DNA]</scope>
    <source>
        <strain evidence="3 4">P72-2</strain>
    </source>
</reference>
<dbReference type="Pfam" id="PF01381">
    <property type="entry name" value="HTH_3"/>
    <property type="match status" value="1"/>
</dbReference>
<protein>
    <submittedName>
        <fullName evidence="3">Helix-turn-helix transcriptional regulator</fullName>
    </submittedName>
</protein>
<gene>
    <name evidence="3" type="ORF">P7D39_11695</name>
</gene>
<dbReference type="EMBL" id="JARPYR010000028">
    <property type="protein sequence ID" value="MDT2597662.1"/>
    <property type="molecule type" value="Genomic_DNA"/>
</dbReference>
<evidence type="ECO:0000256" key="1">
    <source>
        <dbReference type="ARBA" id="ARBA00023125"/>
    </source>
</evidence>
<keyword evidence="1" id="KW-0238">DNA-binding</keyword>
<name>A0ABU3ESH7_9ENTE</name>
<dbReference type="PANTHER" id="PTHR46797:SF1">
    <property type="entry name" value="METHYLPHOSPHONATE SYNTHASE"/>
    <property type="match status" value="1"/>
</dbReference>
<dbReference type="Proteomes" id="UP001256547">
    <property type="component" value="Unassembled WGS sequence"/>
</dbReference>
<dbReference type="PANTHER" id="PTHR46797">
    <property type="entry name" value="HTH-TYPE TRANSCRIPTIONAL REGULATOR"/>
    <property type="match status" value="1"/>
</dbReference>
<dbReference type="SMART" id="SM00530">
    <property type="entry name" value="HTH_XRE"/>
    <property type="match status" value="1"/>
</dbReference>
<proteinExistence type="predicted"/>
<dbReference type="InterPro" id="IPR010982">
    <property type="entry name" value="Lambda_DNA-bd_dom_sf"/>
</dbReference>
<dbReference type="InterPro" id="IPR001387">
    <property type="entry name" value="Cro/C1-type_HTH"/>
</dbReference>
<keyword evidence="4" id="KW-1185">Reference proteome</keyword>
<feature type="domain" description="HTH cro/C1-type" evidence="2">
    <location>
        <begin position="5"/>
        <end position="59"/>
    </location>
</feature>
<dbReference type="InterPro" id="IPR050807">
    <property type="entry name" value="TransReg_Diox_bact_type"/>
</dbReference>
<accession>A0ABU3ESH7</accession>
<evidence type="ECO:0000313" key="4">
    <source>
        <dbReference type="Proteomes" id="UP001256547"/>
    </source>
</evidence>
<dbReference type="Gene3D" id="1.10.260.40">
    <property type="entry name" value="lambda repressor-like DNA-binding domains"/>
    <property type="match status" value="1"/>
</dbReference>
<comment type="caution">
    <text evidence="3">The sequence shown here is derived from an EMBL/GenBank/DDBJ whole genome shotgun (WGS) entry which is preliminary data.</text>
</comment>
<dbReference type="SUPFAM" id="SSF47413">
    <property type="entry name" value="lambda repressor-like DNA-binding domains"/>
    <property type="match status" value="1"/>
</dbReference>
<organism evidence="3 4">
    <name type="scientific">Enterococcus dongliensis</name>
    <dbReference type="NCBI Taxonomy" id="2559925"/>
    <lineage>
        <taxon>Bacteria</taxon>
        <taxon>Bacillati</taxon>
        <taxon>Bacillota</taxon>
        <taxon>Bacilli</taxon>
        <taxon>Lactobacillales</taxon>
        <taxon>Enterococcaceae</taxon>
        <taxon>Enterococcus</taxon>
    </lineage>
</organism>
<sequence>MKEWLEKMRTDKKMTQDQVAKLSNMPRTTYSSIEQGRRRPSVKNAMRIATVLDFDWTIFFEKELRETTLKAKEVTK</sequence>